<evidence type="ECO:0000256" key="12">
    <source>
        <dbReference type="SAM" id="SignalP"/>
    </source>
</evidence>
<keyword evidence="6 11" id="KW-0798">TonB box</keyword>
<evidence type="ECO:0000256" key="9">
    <source>
        <dbReference type="ARBA" id="ARBA00023237"/>
    </source>
</evidence>
<name>A0ABR9V4W1_9CHRO</name>
<dbReference type="InterPro" id="IPR021731">
    <property type="entry name" value="AMIN_dom"/>
</dbReference>
<organism evidence="16 17">
    <name type="scientific">Cyanobacterium stanieri LEGE 03274</name>
    <dbReference type="NCBI Taxonomy" id="1828756"/>
    <lineage>
        <taxon>Bacteria</taxon>
        <taxon>Bacillati</taxon>
        <taxon>Cyanobacteriota</taxon>
        <taxon>Cyanophyceae</taxon>
        <taxon>Oscillatoriophycideae</taxon>
        <taxon>Chroococcales</taxon>
        <taxon>Geminocystaceae</taxon>
        <taxon>Cyanobacterium</taxon>
    </lineage>
</organism>
<evidence type="ECO:0000256" key="8">
    <source>
        <dbReference type="ARBA" id="ARBA00023170"/>
    </source>
</evidence>
<evidence type="ECO:0000256" key="5">
    <source>
        <dbReference type="ARBA" id="ARBA00022729"/>
    </source>
</evidence>
<dbReference type="Gene3D" id="2.60.40.3500">
    <property type="match status" value="1"/>
</dbReference>
<dbReference type="PROSITE" id="PS52016">
    <property type="entry name" value="TONB_DEPENDENT_REC_3"/>
    <property type="match status" value="1"/>
</dbReference>
<dbReference type="InterPro" id="IPR000531">
    <property type="entry name" value="Beta-barrel_TonB"/>
</dbReference>
<dbReference type="PANTHER" id="PTHR30069">
    <property type="entry name" value="TONB-DEPENDENT OUTER MEMBRANE RECEPTOR"/>
    <property type="match status" value="1"/>
</dbReference>
<comment type="caution">
    <text evidence="16">The sequence shown here is derived from an EMBL/GenBank/DDBJ whole genome shotgun (WGS) entry which is preliminary data.</text>
</comment>
<keyword evidence="3 10" id="KW-1134">Transmembrane beta strand</keyword>
<comment type="subcellular location">
    <subcellularLocation>
        <location evidence="1 10">Cell outer membrane</location>
        <topology evidence="1 10">Multi-pass membrane protein</topology>
    </subcellularLocation>
</comment>
<dbReference type="PANTHER" id="PTHR30069:SF29">
    <property type="entry name" value="HEMOGLOBIN AND HEMOGLOBIN-HAPTOGLOBIN-BINDING PROTEIN 1-RELATED"/>
    <property type="match status" value="1"/>
</dbReference>
<feature type="chain" id="PRO_5047170805" evidence="12">
    <location>
        <begin position="29"/>
        <end position="876"/>
    </location>
</feature>
<feature type="domain" description="AMIN" evidence="15">
    <location>
        <begin position="54"/>
        <end position="133"/>
    </location>
</feature>
<evidence type="ECO:0000256" key="4">
    <source>
        <dbReference type="ARBA" id="ARBA00022692"/>
    </source>
</evidence>
<evidence type="ECO:0000256" key="7">
    <source>
        <dbReference type="ARBA" id="ARBA00023136"/>
    </source>
</evidence>
<accession>A0ABR9V4W1</accession>
<evidence type="ECO:0000256" key="2">
    <source>
        <dbReference type="ARBA" id="ARBA00022448"/>
    </source>
</evidence>
<dbReference type="SUPFAM" id="SSF56935">
    <property type="entry name" value="Porins"/>
    <property type="match status" value="1"/>
</dbReference>
<evidence type="ECO:0000259" key="13">
    <source>
        <dbReference type="Pfam" id="PF00593"/>
    </source>
</evidence>
<reference evidence="16 17" key="1">
    <citation type="submission" date="2020-10" db="EMBL/GenBank/DDBJ databases">
        <authorList>
            <person name="Castelo-Branco R."/>
            <person name="Eusebio N."/>
            <person name="Adriana R."/>
            <person name="Vieira A."/>
            <person name="Brugerolle De Fraissinette N."/>
            <person name="Rezende De Castro R."/>
            <person name="Schneider M.P."/>
            <person name="Vasconcelos V."/>
            <person name="Leao P.N."/>
        </authorList>
    </citation>
    <scope>NUCLEOTIDE SEQUENCE [LARGE SCALE GENOMIC DNA]</scope>
    <source>
        <strain evidence="16 17">LEGE 03274</strain>
    </source>
</reference>
<evidence type="ECO:0000256" key="3">
    <source>
        <dbReference type="ARBA" id="ARBA00022452"/>
    </source>
</evidence>
<proteinExistence type="inferred from homology"/>
<dbReference type="Gene3D" id="2.40.170.20">
    <property type="entry name" value="TonB-dependent receptor, beta-barrel domain"/>
    <property type="match status" value="1"/>
</dbReference>
<dbReference type="InterPro" id="IPR039426">
    <property type="entry name" value="TonB-dep_rcpt-like"/>
</dbReference>
<dbReference type="InterPro" id="IPR012910">
    <property type="entry name" value="Plug_dom"/>
</dbReference>
<dbReference type="RefSeq" id="WP_193801073.1">
    <property type="nucleotide sequence ID" value="NZ_JADEWC010000019.1"/>
</dbReference>
<evidence type="ECO:0000256" key="6">
    <source>
        <dbReference type="ARBA" id="ARBA00023077"/>
    </source>
</evidence>
<dbReference type="CDD" id="cd01347">
    <property type="entry name" value="ligand_gated_channel"/>
    <property type="match status" value="1"/>
</dbReference>
<keyword evidence="5 12" id="KW-0732">Signal</keyword>
<feature type="domain" description="TonB-dependent receptor-like beta-barrel" evidence="13">
    <location>
        <begin position="414"/>
        <end position="837"/>
    </location>
</feature>
<keyword evidence="8 16" id="KW-0675">Receptor</keyword>
<dbReference type="InterPro" id="IPR036942">
    <property type="entry name" value="Beta-barrel_TonB_sf"/>
</dbReference>
<dbReference type="NCBIfam" id="TIGR01786">
    <property type="entry name" value="TonB-hemlactrns"/>
    <property type="match status" value="1"/>
</dbReference>
<dbReference type="Gene3D" id="2.170.130.10">
    <property type="entry name" value="TonB-dependent receptor, plug domain"/>
    <property type="match status" value="1"/>
</dbReference>
<evidence type="ECO:0000313" key="17">
    <source>
        <dbReference type="Proteomes" id="UP000654604"/>
    </source>
</evidence>
<evidence type="ECO:0000256" key="11">
    <source>
        <dbReference type="RuleBase" id="RU003357"/>
    </source>
</evidence>
<gene>
    <name evidence="16" type="ORF">IQ215_09510</name>
</gene>
<dbReference type="EMBL" id="JADEWC010000019">
    <property type="protein sequence ID" value="MBE9222929.1"/>
    <property type="molecule type" value="Genomic_DNA"/>
</dbReference>
<dbReference type="InterPro" id="IPR010949">
    <property type="entry name" value="TonB_Hb/transfer/lactofer_rcpt"/>
</dbReference>
<dbReference type="Proteomes" id="UP000654604">
    <property type="component" value="Unassembled WGS sequence"/>
</dbReference>
<feature type="domain" description="TonB-dependent receptor plug" evidence="14">
    <location>
        <begin position="182"/>
        <end position="286"/>
    </location>
</feature>
<evidence type="ECO:0000313" key="16">
    <source>
        <dbReference type="EMBL" id="MBE9222929.1"/>
    </source>
</evidence>
<dbReference type="Pfam" id="PF00593">
    <property type="entry name" value="TonB_dep_Rec_b-barrel"/>
    <property type="match status" value="1"/>
</dbReference>
<keyword evidence="4 10" id="KW-0812">Transmembrane</keyword>
<keyword evidence="9 10" id="KW-0998">Cell outer membrane</keyword>
<dbReference type="InterPro" id="IPR037066">
    <property type="entry name" value="Plug_dom_sf"/>
</dbReference>
<evidence type="ECO:0000256" key="10">
    <source>
        <dbReference type="PROSITE-ProRule" id="PRU01360"/>
    </source>
</evidence>
<comment type="similarity">
    <text evidence="10 11">Belongs to the TonB-dependent receptor family.</text>
</comment>
<evidence type="ECO:0000259" key="15">
    <source>
        <dbReference type="Pfam" id="PF11741"/>
    </source>
</evidence>
<evidence type="ECO:0000259" key="14">
    <source>
        <dbReference type="Pfam" id="PF07715"/>
    </source>
</evidence>
<dbReference type="NCBIfam" id="TIGR01785">
    <property type="entry name" value="TonB-hemin"/>
    <property type="match status" value="1"/>
</dbReference>
<protein>
    <submittedName>
        <fullName evidence="16">TonB-dependent hemoglobin/transferrin/lactoferrin family receptor</fullName>
    </submittedName>
</protein>
<dbReference type="Pfam" id="PF07715">
    <property type="entry name" value="Plug"/>
    <property type="match status" value="1"/>
</dbReference>
<keyword evidence="17" id="KW-1185">Reference proteome</keyword>
<feature type="signal peptide" evidence="12">
    <location>
        <begin position="1"/>
        <end position="28"/>
    </location>
</feature>
<keyword evidence="2 10" id="KW-0813">Transport</keyword>
<evidence type="ECO:0000256" key="1">
    <source>
        <dbReference type="ARBA" id="ARBA00004571"/>
    </source>
</evidence>
<dbReference type="InterPro" id="IPR011276">
    <property type="entry name" value="TonB_haem/Hb_rcpt"/>
</dbReference>
<keyword evidence="7 10" id="KW-0472">Membrane</keyword>
<dbReference type="Pfam" id="PF11741">
    <property type="entry name" value="AMIN"/>
    <property type="match status" value="1"/>
</dbReference>
<sequence length="876" mass="97880">MNKTQRQIIKKSTLLSLTILAITNPVEAQETNITNQQQPLMVAQNNNKTTITGIQINPRESGIEITIKTDDGTSPIPLIMNESEQVIIDFVDTALNINGDNQFQVNDVSSDISNITLSTLDNTTVRMVVTGTQQTPFGEIVPSLDNLVLSLTTGQRNTAQNIFNQDDITITITGTRTARRLLDSANSITVIDSQQIERQLIQNIQDLVRYEPGVSVGRSANRFGTQDFNIRGIDGNRVLLQVDGIRIPDNFVGRGRDYFDLETTKRVEIIKGPASALYGSDAIGGVVSFITKDPQDYLDVFGNSFYTSGQIGYDSRDESISLTGVLAGEDEDGKLQFSTVFGFGSGSEFKTRGDATPNPQDTQDLSLTAKLVYNFNENSSLKFTGEFLDEEVETNLLDEVGRTPFNLRPPNIVFFDRQLSEATDTRKRNRFSLDYNSTNPSPSWLDAINAKIYYQDAFIREQKISSGIQQSFGMGPPRFAPVTRDEINEFSQEVFGGEIQLQSDFQTSRASHRLVYGLELFNTTTSRPRDNTLIFADGSTSKFVIGEEFPNKTFPDTDTLRLGVYIQDEIEMGKWSIIPGLRWDYFSLNANEDDDFRRINVDNFEVENRNDSAFSPKIGVVYKATPELSLYGQYARGFRSPPYDDANIGFTNFAFQYAVLPNADLSPETSDSFEIGVRGSYPQVDFSLAGFYNNYNNFIDNVALGDRPSDGFQQFQAQNIDSAEIYGVEARAEYFFNPTRQDGFSLVGSLAWTEGNNNSNSNSVPLNSIDPFQAVVGLKYRAPEDRWGSELVGTFVGGKTRVDGDNLFLPDGYFLLDLIGYYNFSKNASLNIGLFNLFDQKYFVWSDVRGTTIDNANLERFAPPGFNAGINFRLRF</sequence>